<proteinExistence type="predicted"/>
<keyword evidence="1" id="KW-0812">Transmembrane</keyword>
<evidence type="ECO:0000256" key="1">
    <source>
        <dbReference type="SAM" id="Phobius"/>
    </source>
</evidence>
<gene>
    <name evidence="2" type="ORF">B3C1_14832</name>
</gene>
<evidence type="ECO:0000313" key="3">
    <source>
        <dbReference type="Proteomes" id="UP000006755"/>
    </source>
</evidence>
<name>K2J3C4_9GAMM</name>
<reference evidence="2 3" key="1">
    <citation type="journal article" date="2012" name="J. Bacteriol.">
        <title>Genome Sequence of Gallaecimonas xiamenensis Type Strain 3-C-1.</title>
        <authorList>
            <person name="Lai Q."/>
            <person name="Wang L."/>
            <person name="Wang W."/>
            <person name="Shao Z."/>
        </authorList>
    </citation>
    <scope>NUCLEOTIDE SEQUENCE [LARGE SCALE GENOMIC DNA]</scope>
    <source>
        <strain evidence="2 3">3-C-1</strain>
    </source>
</reference>
<dbReference type="STRING" id="745411.B3C1_14832"/>
<protein>
    <submittedName>
        <fullName evidence="2">Uncharacterized protein</fullName>
    </submittedName>
</protein>
<dbReference type="Proteomes" id="UP000006755">
    <property type="component" value="Unassembled WGS sequence"/>
</dbReference>
<accession>K2J3C4</accession>
<comment type="caution">
    <text evidence="2">The sequence shown here is derived from an EMBL/GenBank/DDBJ whole genome shotgun (WGS) entry which is preliminary data.</text>
</comment>
<dbReference type="RefSeq" id="WP_008485820.1">
    <property type="nucleotide sequence ID" value="NZ_AMRI01000023.1"/>
</dbReference>
<feature type="transmembrane region" description="Helical" evidence="1">
    <location>
        <begin position="12"/>
        <end position="31"/>
    </location>
</feature>
<keyword evidence="1" id="KW-0472">Membrane</keyword>
<organism evidence="2 3">
    <name type="scientific">Gallaecimonas xiamenensis 3-C-1</name>
    <dbReference type="NCBI Taxonomy" id="745411"/>
    <lineage>
        <taxon>Bacteria</taxon>
        <taxon>Pseudomonadati</taxon>
        <taxon>Pseudomonadota</taxon>
        <taxon>Gammaproteobacteria</taxon>
        <taxon>Enterobacterales</taxon>
        <taxon>Gallaecimonadaceae</taxon>
        <taxon>Gallaecimonas</taxon>
    </lineage>
</organism>
<feature type="transmembrane region" description="Helical" evidence="1">
    <location>
        <begin position="37"/>
        <end position="55"/>
    </location>
</feature>
<keyword evidence="3" id="KW-1185">Reference proteome</keyword>
<dbReference type="EMBL" id="AMRI01000023">
    <property type="protein sequence ID" value="EKE69578.1"/>
    <property type="molecule type" value="Genomic_DNA"/>
</dbReference>
<dbReference type="AlphaFoldDB" id="K2J3C4"/>
<keyword evidence="1" id="KW-1133">Transmembrane helix</keyword>
<evidence type="ECO:0000313" key="2">
    <source>
        <dbReference type="EMBL" id="EKE69578.1"/>
    </source>
</evidence>
<sequence>MLMLAAWRWRRHFWLTVVLVALVVVAVGQMAQDSAQWVIALSGAMAGALLWPLLLGSRGR</sequence>